<protein>
    <submittedName>
        <fullName evidence="2">Uncharacterized protein</fullName>
    </submittedName>
</protein>
<organism evidence="2 3">
    <name type="scientific">Brachionus plicatilis</name>
    <name type="common">Marine rotifer</name>
    <name type="synonym">Brachionus muelleri</name>
    <dbReference type="NCBI Taxonomy" id="10195"/>
    <lineage>
        <taxon>Eukaryota</taxon>
        <taxon>Metazoa</taxon>
        <taxon>Spiralia</taxon>
        <taxon>Gnathifera</taxon>
        <taxon>Rotifera</taxon>
        <taxon>Eurotatoria</taxon>
        <taxon>Monogononta</taxon>
        <taxon>Pseudotrocha</taxon>
        <taxon>Ploima</taxon>
        <taxon>Brachionidae</taxon>
        <taxon>Brachionus</taxon>
    </lineage>
</organism>
<dbReference type="Proteomes" id="UP000276133">
    <property type="component" value="Unassembled WGS sequence"/>
</dbReference>
<dbReference type="AlphaFoldDB" id="A0A3M7PH75"/>
<proteinExistence type="predicted"/>
<comment type="caution">
    <text evidence="2">The sequence shown here is derived from an EMBL/GenBank/DDBJ whole genome shotgun (WGS) entry which is preliminary data.</text>
</comment>
<keyword evidence="1" id="KW-0732">Signal</keyword>
<feature type="signal peptide" evidence="1">
    <location>
        <begin position="1"/>
        <end position="24"/>
    </location>
</feature>
<accession>A0A3M7PH75</accession>
<reference evidence="2 3" key="1">
    <citation type="journal article" date="2018" name="Sci. Rep.">
        <title>Genomic signatures of local adaptation to the degree of environmental predictability in rotifers.</title>
        <authorList>
            <person name="Franch-Gras L."/>
            <person name="Hahn C."/>
            <person name="Garcia-Roger E.M."/>
            <person name="Carmona M.J."/>
            <person name="Serra M."/>
            <person name="Gomez A."/>
        </authorList>
    </citation>
    <scope>NUCLEOTIDE SEQUENCE [LARGE SCALE GENOMIC DNA]</scope>
    <source>
        <strain evidence="2">HYR1</strain>
    </source>
</reference>
<sequence>MKKISMSEILLFFVFLLLFSSNQTLKVKTDQFNLKENKRFFFKDFFHLKTIFASFIKYLSV</sequence>
<evidence type="ECO:0000256" key="1">
    <source>
        <dbReference type="SAM" id="SignalP"/>
    </source>
</evidence>
<keyword evidence="3" id="KW-1185">Reference proteome</keyword>
<evidence type="ECO:0000313" key="2">
    <source>
        <dbReference type="EMBL" id="RMZ98402.1"/>
    </source>
</evidence>
<evidence type="ECO:0000313" key="3">
    <source>
        <dbReference type="Proteomes" id="UP000276133"/>
    </source>
</evidence>
<feature type="chain" id="PRO_5018045801" evidence="1">
    <location>
        <begin position="25"/>
        <end position="61"/>
    </location>
</feature>
<gene>
    <name evidence="2" type="ORF">BpHYR1_040839</name>
</gene>
<dbReference type="EMBL" id="REGN01010795">
    <property type="protein sequence ID" value="RMZ98402.1"/>
    <property type="molecule type" value="Genomic_DNA"/>
</dbReference>
<name>A0A3M7PH75_BRAPC</name>